<keyword evidence="10" id="KW-0030">Aminoacyl-tRNA synthetase</keyword>
<dbReference type="PANTHER" id="PTHR42918:SF9">
    <property type="entry name" value="LYSINE--TRNA LIGASE"/>
    <property type="match status" value="1"/>
</dbReference>
<dbReference type="InterPro" id="IPR002313">
    <property type="entry name" value="Lys-tRNA-ligase_II"/>
</dbReference>
<reference evidence="16 17" key="1">
    <citation type="journal article" date="2016" name="Nat. Commun.">
        <title>Extremotolerant tardigrade genome and improved radiotolerance of human cultured cells by tardigrade-unique protein.</title>
        <authorList>
            <person name="Hashimoto T."/>
            <person name="Horikawa D.D."/>
            <person name="Saito Y."/>
            <person name="Kuwahara H."/>
            <person name="Kozuka-Hata H."/>
            <person name="Shin-I T."/>
            <person name="Minakuchi Y."/>
            <person name="Ohishi K."/>
            <person name="Motoyama A."/>
            <person name="Aizu T."/>
            <person name="Enomoto A."/>
            <person name="Kondo K."/>
            <person name="Tanaka S."/>
            <person name="Hara Y."/>
            <person name="Koshikawa S."/>
            <person name="Sagara H."/>
            <person name="Miura T."/>
            <person name="Yokobori S."/>
            <person name="Miyagawa K."/>
            <person name="Suzuki Y."/>
            <person name="Kubo T."/>
            <person name="Oyama M."/>
            <person name="Kohara Y."/>
            <person name="Fujiyama A."/>
            <person name="Arakawa K."/>
            <person name="Katayama T."/>
            <person name="Toyoda A."/>
            <person name="Kunieda T."/>
        </authorList>
    </citation>
    <scope>NUCLEOTIDE SEQUENCE [LARGE SCALE GENOMIC DNA]</scope>
    <source>
        <strain evidence="16 17">YOKOZUNA-1</strain>
    </source>
</reference>
<dbReference type="InterPro" id="IPR006195">
    <property type="entry name" value="aa-tRNA-synth_II"/>
</dbReference>
<dbReference type="SUPFAM" id="SSF55681">
    <property type="entry name" value="Class II aaRS and biotin synthetases"/>
    <property type="match status" value="1"/>
</dbReference>
<dbReference type="InterPro" id="IPR004364">
    <property type="entry name" value="Aa-tRNA-synt_II"/>
</dbReference>
<evidence type="ECO:0000256" key="6">
    <source>
        <dbReference type="ARBA" id="ARBA00022598"/>
    </source>
</evidence>
<sequence>MLCSISRAFGCCVRSIIQSTVPTVPASGVLISRTLYTTSAMEDGEVKLSKNEQKRLAKANQKVKEKEEKVAGNPAAAGDKKQPAKENVDGVARPEDPTDPDDYFKFRVEGLNALKAKGENPYPHKFTVTTSLTEFVEKYGSIADGEQHQDVVSVAGRIHSKRESGAKLIFYDLRGEGTKIQVLANAKNYKNDQEFETINERIKRGDIVGCVGNPGKSKKGELSILPHELKILTPCLRMLPAMHFGLRNQETRYRMRYLDLMMNEHVRQKFTVRAKIIHYVRQFLDNLGFLEVETPMMNMVASGAAAKPFKTHHNDLDMDLFMRIAPELYLKMLVVGGIDRVYEIGRQFRNEGIDLTHNPEFTTCEFYMAYADYNDLMSVTEQMVSGMVKYITGKHVIEYHPKGPEGEVLHIDFTPPWRRISMMSELEKKLGVKLPPADQLNTPEAQKVLDALTVKHKVECTAPRTVARLLDKLVGDFIEVDCINPTFLCDHPVIMSPLAKTHRSINGLTERFELFCAQRELVNAYTELNDPIIQRQRFDEQAGVKDQGDDEAQLIDENFCTSLEYGLPPTAGWGMGIDRLAMFLTDSANIKEILFFPAMRPWDGRTDTMEGEDGVPHTMQAAKEAMPKTFSVLP</sequence>
<dbReference type="PRINTS" id="PR00982">
    <property type="entry name" value="TRNASYNTHLYS"/>
</dbReference>
<name>A0A1D1V1B6_RAMVA</name>
<evidence type="ECO:0000256" key="11">
    <source>
        <dbReference type="ARBA" id="ARBA00030563"/>
    </source>
</evidence>
<dbReference type="PIRSF" id="PIRSF039101">
    <property type="entry name" value="LysRS2"/>
    <property type="match status" value="1"/>
</dbReference>
<comment type="similarity">
    <text evidence="2">Belongs to the class-II aminoacyl-tRNA synthetase family.</text>
</comment>
<dbReference type="InterPro" id="IPR034762">
    <property type="entry name" value="Lys-tRNA-ligase_II_bac/euk"/>
</dbReference>
<evidence type="ECO:0000256" key="4">
    <source>
        <dbReference type="ARBA" id="ARBA00015745"/>
    </source>
</evidence>
<dbReference type="EC" id="6.1.1.6" evidence="3 13"/>
<comment type="caution">
    <text evidence="16">The sequence shown here is derived from an EMBL/GenBank/DDBJ whole genome shotgun (WGS) entry which is preliminary data.</text>
</comment>
<dbReference type="Proteomes" id="UP000186922">
    <property type="component" value="Unassembled WGS sequence"/>
</dbReference>
<dbReference type="GO" id="GO:0006430">
    <property type="term" value="P:lysyl-tRNA aminoacylation"/>
    <property type="evidence" value="ECO:0007669"/>
    <property type="project" value="InterPro"/>
</dbReference>
<comment type="subcellular location">
    <subcellularLocation>
        <location evidence="1">Cytoplasm</location>
    </subcellularLocation>
</comment>
<evidence type="ECO:0000256" key="8">
    <source>
        <dbReference type="ARBA" id="ARBA00022840"/>
    </source>
</evidence>
<dbReference type="GO" id="GO:0000049">
    <property type="term" value="F:tRNA binding"/>
    <property type="evidence" value="ECO:0007669"/>
    <property type="project" value="TreeGrafter"/>
</dbReference>
<dbReference type="PROSITE" id="PS50862">
    <property type="entry name" value="AA_TRNA_LIGASE_II"/>
    <property type="match status" value="1"/>
</dbReference>
<dbReference type="InterPro" id="IPR045864">
    <property type="entry name" value="aa-tRNA-synth_II/BPL/LPL"/>
</dbReference>
<dbReference type="InterPro" id="IPR044136">
    <property type="entry name" value="Lys-tRNA-ligase_II_N"/>
</dbReference>
<dbReference type="GO" id="GO:0004824">
    <property type="term" value="F:lysine-tRNA ligase activity"/>
    <property type="evidence" value="ECO:0007669"/>
    <property type="project" value="UniProtKB-EC"/>
</dbReference>
<evidence type="ECO:0000256" key="14">
    <source>
        <dbReference type="SAM" id="MobiDB-lite"/>
    </source>
</evidence>
<dbReference type="FunFam" id="2.40.50.140:FF:000050">
    <property type="entry name" value="Lysine--tRNA ligase"/>
    <property type="match status" value="1"/>
</dbReference>
<keyword evidence="8" id="KW-0067">ATP-binding</keyword>
<feature type="domain" description="Aminoacyl-transfer RNA synthetases class-II family profile" evidence="15">
    <location>
        <begin position="270"/>
        <end position="601"/>
    </location>
</feature>
<dbReference type="GO" id="GO:0005829">
    <property type="term" value="C:cytosol"/>
    <property type="evidence" value="ECO:0007669"/>
    <property type="project" value="TreeGrafter"/>
</dbReference>
<dbReference type="Gene3D" id="2.40.50.140">
    <property type="entry name" value="Nucleic acid-binding proteins"/>
    <property type="match status" value="1"/>
</dbReference>
<evidence type="ECO:0000313" key="16">
    <source>
        <dbReference type="EMBL" id="GAU95541.1"/>
    </source>
</evidence>
<dbReference type="GO" id="GO:0017101">
    <property type="term" value="C:aminoacyl-tRNA synthetase multienzyme complex"/>
    <property type="evidence" value="ECO:0007669"/>
    <property type="project" value="TreeGrafter"/>
</dbReference>
<feature type="compositionally biased region" description="Basic and acidic residues" evidence="14">
    <location>
        <begin position="78"/>
        <end position="102"/>
    </location>
</feature>
<evidence type="ECO:0000256" key="10">
    <source>
        <dbReference type="ARBA" id="ARBA00023146"/>
    </source>
</evidence>
<evidence type="ECO:0000259" key="15">
    <source>
        <dbReference type="PROSITE" id="PS50862"/>
    </source>
</evidence>
<feature type="region of interest" description="Disordered" evidence="14">
    <location>
        <begin position="58"/>
        <end position="102"/>
    </location>
</feature>
<dbReference type="STRING" id="947166.A0A1D1V1B6"/>
<dbReference type="PANTHER" id="PTHR42918">
    <property type="entry name" value="LYSYL-TRNA SYNTHETASE"/>
    <property type="match status" value="1"/>
</dbReference>
<evidence type="ECO:0000256" key="3">
    <source>
        <dbReference type="ARBA" id="ARBA00013166"/>
    </source>
</evidence>
<dbReference type="Pfam" id="PF01336">
    <property type="entry name" value="tRNA_anti-codon"/>
    <property type="match status" value="1"/>
</dbReference>
<evidence type="ECO:0000256" key="13">
    <source>
        <dbReference type="RuleBase" id="RU003748"/>
    </source>
</evidence>
<dbReference type="EMBL" id="BDGG01000003">
    <property type="protein sequence ID" value="GAU95541.1"/>
    <property type="molecule type" value="Genomic_DNA"/>
</dbReference>
<dbReference type="CDD" id="cd04322">
    <property type="entry name" value="LysRS_N"/>
    <property type="match status" value="1"/>
</dbReference>
<dbReference type="GO" id="GO:0005524">
    <property type="term" value="F:ATP binding"/>
    <property type="evidence" value="ECO:0007669"/>
    <property type="project" value="UniProtKB-KW"/>
</dbReference>
<evidence type="ECO:0000256" key="9">
    <source>
        <dbReference type="ARBA" id="ARBA00022917"/>
    </source>
</evidence>
<keyword evidence="7" id="KW-0547">Nucleotide-binding</keyword>
<dbReference type="SUPFAM" id="SSF50249">
    <property type="entry name" value="Nucleic acid-binding proteins"/>
    <property type="match status" value="1"/>
</dbReference>
<comment type="catalytic activity">
    <reaction evidence="12 13">
        <text>tRNA(Lys) + L-lysine + ATP = L-lysyl-tRNA(Lys) + AMP + diphosphate</text>
        <dbReference type="Rhea" id="RHEA:20792"/>
        <dbReference type="Rhea" id="RHEA-COMP:9696"/>
        <dbReference type="Rhea" id="RHEA-COMP:9697"/>
        <dbReference type="ChEBI" id="CHEBI:30616"/>
        <dbReference type="ChEBI" id="CHEBI:32551"/>
        <dbReference type="ChEBI" id="CHEBI:33019"/>
        <dbReference type="ChEBI" id="CHEBI:78442"/>
        <dbReference type="ChEBI" id="CHEBI:78529"/>
        <dbReference type="ChEBI" id="CHEBI:456215"/>
        <dbReference type="EC" id="6.1.1.6"/>
    </reaction>
</comment>
<gene>
    <name evidence="16" type="primary">RvY_07142-1</name>
    <name evidence="16" type="synonym">RvY_07142.1</name>
    <name evidence="16" type="ORF">RvY_07142</name>
</gene>
<dbReference type="AlphaFoldDB" id="A0A1D1V1B6"/>
<dbReference type="OrthoDB" id="21243at2759"/>
<evidence type="ECO:0000256" key="1">
    <source>
        <dbReference type="ARBA" id="ARBA00004496"/>
    </source>
</evidence>
<dbReference type="CDD" id="cd00775">
    <property type="entry name" value="LysRS_core"/>
    <property type="match status" value="1"/>
</dbReference>
<proteinExistence type="inferred from homology"/>
<evidence type="ECO:0000256" key="7">
    <source>
        <dbReference type="ARBA" id="ARBA00022741"/>
    </source>
</evidence>
<dbReference type="FunFam" id="3.30.930.10:FF:000238">
    <property type="entry name" value="Lysine--tRNA ligase"/>
    <property type="match status" value="1"/>
</dbReference>
<organism evidence="16 17">
    <name type="scientific">Ramazzottius varieornatus</name>
    <name type="common">Water bear</name>
    <name type="synonym">Tardigrade</name>
    <dbReference type="NCBI Taxonomy" id="947166"/>
    <lineage>
        <taxon>Eukaryota</taxon>
        <taxon>Metazoa</taxon>
        <taxon>Ecdysozoa</taxon>
        <taxon>Tardigrada</taxon>
        <taxon>Eutardigrada</taxon>
        <taxon>Parachela</taxon>
        <taxon>Hypsibioidea</taxon>
        <taxon>Ramazzottiidae</taxon>
        <taxon>Ramazzottius</taxon>
    </lineage>
</organism>
<dbReference type="InterPro" id="IPR012340">
    <property type="entry name" value="NA-bd_OB-fold"/>
</dbReference>
<dbReference type="NCBIfam" id="TIGR00499">
    <property type="entry name" value="lysS_bact"/>
    <property type="match status" value="1"/>
</dbReference>
<evidence type="ECO:0000256" key="5">
    <source>
        <dbReference type="ARBA" id="ARBA00022490"/>
    </source>
</evidence>
<dbReference type="Pfam" id="PF00152">
    <property type="entry name" value="tRNA-synt_2"/>
    <property type="match status" value="1"/>
</dbReference>
<keyword evidence="17" id="KW-1185">Reference proteome</keyword>
<accession>A0A1D1V1B6</accession>
<dbReference type="HAMAP" id="MF_00252">
    <property type="entry name" value="Lys_tRNA_synth_class2"/>
    <property type="match status" value="1"/>
</dbReference>
<dbReference type="NCBIfam" id="NF001756">
    <property type="entry name" value="PRK00484.1"/>
    <property type="match status" value="1"/>
</dbReference>
<protein>
    <recommendedName>
        <fullName evidence="4 13">Lysine--tRNA ligase</fullName>
        <ecNumber evidence="3 13">6.1.1.6</ecNumber>
    </recommendedName>
    <alternativeName>
        <fullName evidence="11 13">Lysyl-tRNA synthetase</fullName>
    </alternativeName>
</protein>
<evidence type="ECO:0000256" key="12">
    <source>
        <dbReference type="ARBA" id="ARBA00048573"/>
    </source>
</evidence>
<keyword evidence="6" id="KW-0436">Ligase</keyword>
<evidence type="ECO:0000256" key="2">
    <source>
        <dbReference type="ARBA" id="ARBA00008226"/>
    </source>
</evidence>
<dbReference type="InterPro" id="IPR004365">
    <property type="entry name" value="NA-bd_OB_tRNA"/>
</dbReference>
<keyword evidence="5" id="KW-0963">Cytoplasm</keyword>
<dbReference type="InterPro" id="IPR018149">
    <property type="entry name" value="Lys-tRNA-synth_II_C"/>
</dbReference>
<dbReference type="GO" id="GO:0005739">
    <property type="term" value="C:mitochondrion"/>
    <property type="evidence" value="ECO:0007669"/>
    <property type="project" value="TreeGrafter"/>
</dbReference>
<dbReference type="Gene3D" id="3.30.930.10">
    <property type="entry name" value="Bira Bifunctional Protein, Domain 2"/>
    <property type="match status" value="1"/>
</dbReference>
<evidence type="ECO:0000313" key="17">
    <source>
        <dbReference type="Proteomes" id="UP000186922"/>
    </source>
</evidence>
<keyword evidence="9" id="KW-0648">Protein biosynthesis</keyword>